<dbReference type="VEuPathDB" id="FungiDB:BD410DRAFT_807333"/>
<gene>
    <name evidence="1" type="ORF">BD410DRAFT_807333</name>
</gene>
<protein>
    <submittedName>
        <fullName evidence="1">Uncharacterized protein</fullName>
    </submittedName>
</protein>
<sequence length="173" mass="19118">MFGRGFGDTRTPMTFGDDEDADKCDRVHPIATIEDHFPTDPLSQYPRNITGGVFDSAVGHYEAIFPILIRSVGLGVTSKTAELKIFFLEKDSATRAGDRLPIDRTLFSSMFLHMPLLEWKLPASSREASDARFSVRTSEISDPTRGFLNSGGPNMAVPEMGEYVSAVYSECSR</sequence>
<keyword evidence="2" id="KW-1185">Reference proteome</keyword>
<reference evidence="1 2" key="1">
    <citation type="submission" date="2018-06" db="EMBL/GenBank/DDBJ databases">
        <title>A transcriptomic atlas of mushroom development highlights an independent origin of complex multicellularity.</title>
        <authorList>
            <consortium name="DOE Joint Genome Institute"/>
            <person name="Krizsan K."/>
            <person name="Almasi E."/>
            <person name="Merenyi Z."/>
            <person name="Sahu N."/>
            <person name="Viragh M."/>
            <person name="Koszo T."/>
            <person name="Mondo S."/>
            <person name="Kiss B."/>
            <person name="Balint B."/>
            <person name="Kues U."/>
            <person name="Barry K."/>
            <person name="Hegedus J.C."/>
            <person name="Henrissat B."/>
            <person name="Johnson J."/>
            <person name="Lipzen A."/>
            <person name="Ohm R."/>
            <person name="Nagy I."/>
            <person name="Pangilinan J."/>
            <person name="Yan J."/>
            <person name="Xiong Y."/>
            <person name="Grigoriev I.V."/>
            <person name="Hibbett D.S."/>
            <person name="Nagy L.G."/>
        </authorList>
    </citation>
    <scope>NUCLEOTIDE SEQUENCE [LARGE SCALE GENOMIC DNA]</scope>
    <source>
        <strain evidence="1 2">SZMC22713</strain>
    </source>
</reference>
<evidence type="ECO:0000313" key="2">
    <source>
        <dbReference type="Proteomes" id="UP000294933"/>
    </source>
</evidence>
<dbReference type="Proteomes" id="UP000294933">
    <property type="component" value="Unassembled WGS sequence"/>
</dbReference>
<accession>A0A4Y7PQR6</accession>
<name>A0A4Y7PQR6_9AGAM</name>
<dbReference type="EMBL" id="ML170222">
    <property type="protein sequence ID" value="TDL17366.1"/>
    <property type="molecule type" value="Genomic_DNA"/>
</dbReference>
<dbReference type="AlphaFoldDB" id="A0A4Y7PQR6"/>
<evidence type="ECO:0000313" key="1">
    <source>
        <dbReference type="EMBL" id="TDL17366.1"/>
    </source>
</evidence>
<proteinExistence type="predicted"/>
<organism evidence="1 2">
    <name type="scientific">Rickenella mellea</name>
    <dbReference type="NCBI Taxonomy" id="50990"/>
    <lineage>
        <taxon>Eukaryota</taxon>
        <taxon>Fungi</taxon>
        <taxon>Dikarya</taxon>
        <taxon>Basidiomycota</taxon>
        <taxon>Agaricomycotina</taxon>
        <taxon>Agaricomycetes</taxon>
        <taxon>Hymenochaetales</taxon>
        <taxon>Rickenellaceae</taxon>
        <taxon>Rickenella</taxon>
    </lineage>
</organism>